<dbReference type="InterPro" id="IPR043502">
    <property type="entry name" value="DNA/RNA_pol_sf"/>
</dbReference>
<proteinExistence type="predicted"/>
<dbReference type="PANTHER" id="PTHR24559:SF444">
    <property type="entry name" value="REVERSE TRANSCRIPTASE DOMAIN-CONTAINING PROTEIN"/>
    <property type="match status" value="1"/>
</dbReference>
<dbReference type="Gene3D" id="3.30.70.270">
    <property type="match status" value="1"/>
</dbReference>
<gene>
    <name evidence="2" type="ORF">OSB04_028347</name>
</gene>
<evidence type="ECO:0000313" key="3">
    <source>
        <dbReference type="Proteomes" id="UP001172457"/>
    </source>
</evidence>
<protein>
    <recommendedName>
        <fullName evidence="1">Reverse transcriptase domain-containing protein</fullName>
    </recommendedName>
</protein>
<dbReference type="SUPFAM" id="SSF56672">
    <property type="entry name" value="DNA/RNA polymerases"/>
    <property type="match status" value="1"/>
</dbReference>
<keyword evidence="3" id="KW-1185">Reference proteome</keyword>
<dbReference type="InterPro" id="IPR043128">
    <property type="entry name" value="Rev_trsase/Diguanyl_cyclase"/>
</dbReference>
<dbReference type="EMBL" id="JARYMX010000007">
    <property type="protein sequence ID" value="KAJ9541841.1"/>
    <property type="molecule type" value="Genomic_DNA"/>
</dbReference>
<dbReference type="CDD" id="cd01647">
    <property type="entry name" value="RT_LTR"/>
    <property type="match status" value="1"/>
</dbReference>
<dbReference type="AlphaFoldDB" id="A0AA38SSG7"/>
<dbReference type="InterPro" id="IPR000477">
    <property type="entry name" value="RT_dom"/>
</dbReference>
<dbReference type="Proteomes" id="UP001172457">
    <property type="component" value="Chromosome 7"/>
</dbReference>
<accession>A0AA38SSG7</accession>
<dbReference type="Pfam" id="PF00078">
    <property type="entry name" value="RVT_1"/>
    <property type="match status" value="1"/>
</dbReference>
<dbReference type="PANTHER" id="PTHR24559">
    <property type="entry name" value="TRANSPOSON TY3-I GAG-POL POLYPROTEIN"/>
    <property type="match status" value="1"/>
</dbReference>
<dbReference type="Gene3D" id="3.10.10.10">
    <property type="entry name" value="HIV Type 1 Reverse Transcriptase, subunit A, domain 1"/>
    <property type="match status" value="1"/>
</dbReference>
<name>A0AA38SSG7_9ASTR</name>
<feature type="domain" description="Reverse transcriptase" evidence="1">
    <location>
        <begin position="308"/>
        <end position="375"/>
    </location>
</feature>
<comment type="caution">
    <text evidence="2">The sequence shown here is derived from an EMBL/GenBank/DDBJ whole genome shotgun (WGS) entry which is preliminary data.</text>
</comment>
<dbReference type="InterPro" id="IPR053134">
    <property type="entry name" value="RNA-dir_DNA_polymerase"/>
</dbReference>
<evidence type="ECO:0000313" key="2">
    <source>
        <dbReference type="EMBL" id="KAJ9541841.1"/>
    </source>
</evidence>
<sequence>MSIADFRKKKDLVANDHRISVSGNAFCTGLQGRSGGQVAVSLLREAAEELWKSIKVPRLEIERLTSESLSVVQPIELVNEITSKLLEAITLCSEYVANKGIKVYKYVEVSKPEISEVMVTEGCTNFYQMHEVTWDRDLDSKKQGRRVIPPRLGGINGVKFSIDLIPLSMREINLAWLGCNGAHIDCENQRVVIWNPNGGELTIVSEGRKRLPKMCTLAKARKHVHHGIHSFLAYVVDSRHGAKKKTVADAPVISAYPDVFPDDLPDISPERQLEFRIKGVVGAAPIAKARTGVHPSEHLTMESPILLVRKKDGTMRLCINYREINKLTVKDRYPLLRIDDLFDQLQGAMWFSKIDLRSGYHQLEVREKDVHKMAFCT</sequence>
<evidence type="ECO:0000259" key="1">
    <source>
        <dbReference type="Pfam" id="PF00078"/>
    </source>
</evidence>
<organism evidence="2 3">
    <name type="scientific">Centaurea solstitialis</name>
    <name type="common">yellow star-thistle</name>
    <dbReference type="NCBI Taxonomy" id="347529"/>
    <lineage>
        <taxon>Eukaryota</taxon>
        <taxon>Viridiplantae</taxon>
        <taxon>Streptophyta</taxon>
        <taxon>Embryophyta</taxon>
        <taxon>Tracheophyta</taxon>
        <taxon>Spermatophyta</taxon>
        <taxon>Magnoliopsida</taxon>
        <taxon>eudicotyledons</taxon>
        <taxon>Gunneridae</taxon>
        <taxon>Pentapetalae</taxon>
        <taxon>asterids</taxon>
        <taxon>campanulids</taxon>
        <taxon>Asterales</taxon>
        <taxon>Asteraceae</taxon>
        <taxon>Carduoideae</taxon>
        <taxon>Cardueae</taxon>
        <taxon>Centaureinae</taxon>
        <taxon>Centaurea</taxon>
    </lineage>
</organism>
<reference evidence="2" key="1">
    <citation type="submission" date="2023-03" db="EMBL/GenBank/DDBJ databases">
        <title>Chromosome-scale reference genome and RAD-based genetic map of yellow starthistle (Centaurea solstitialis) reveal putative structural variation and QTLs associated with invader traits.</title>
        <authorList>
            <person name="Reatini B."/>
            <person name="Cang F.A."/>
            <person name="Jiang Q."/>
            <person name="Mckibben M.T.W."/>
            <person name="Barker M.S."/>
            <person name="Rieseberg L.H."/>
            <person name="Dlugosch K.M."/>
        </authorList>
    </citation>
    <scope>NUCLEOTIDE SEQUENCE</scope>
    <source>
        <strain evidence="2">CAN-66</strain>
        <tissue evidence="2">Leaf</tissue>
    </source>
</reference>